<dbReference type="AlphaFoldDB" id="A0A3M7T2C5"/>
<protein>
    <submittedName>
        <fullName evidence="2">Uncharacterized protein</fullName>
    </submittedName>
</protein>
<reference evidence="2 3" key="1">
    <citation type="journal article" date="2018" name="Sci. Rep.">
        <title>Genomic signatures of local adaptation to the degree of environmental predictability in rotifers.</title>
        <authorList>
            <person name="Franch-Gras L."/>
            <person name="Hahn C."/>
            <person name="Garcia-Roger E.M."/>
            <person name="Carmona M.J."/>
            <person name="Serra M."/>
            <person name="Gomez A."/>
        </authorList>
    </citation>
    <scope>NUCLEOTIDE SEQUENCE [LARGE SCALE GENOMIC DNA]</scope>
    <source>
        <strain evidence="2">HYR1</strain>
    </source>
</reference>
<organism evidence="2 3">
    <name type="scientific">Brachionus plicatilis</name>
    <name type="common">Marine rotifer</name>
    <name type="synonym">Brachionus muelleri</name>
    <dbReference type="NCBI Taxonomy" id="10195"/>
    <lineage>
        <taxon>Eukaryota</taxon>
        <taxon>Metazoa</taxon>
        <taxon>Spiralia</taxon>
        <taxon>Gnathifera</taxon>
        <taxon>Rotifera</taxon>
        <taxon>Eurotatoria</taxon>
        <taxon>Monogononta</taxon>
        <taxon>Pseudotrocha</taxon>
        <taxon>Ploima</taxon>
        <taxon>Brachionidae</taxon>
        <taxon>Brachionus</taxon>
    </lineage>
</organism>
<feature type="compositionally biased region" description="Polar residues" evidence="1">
    <location>
        <begin position="1"/>
        <end position="14"/>
    </location>
</feature>
<keyword evidence="3" id="KW-1185">Reference proteome</keyword>
<evidence type="ECO:0000313" key="2">
    <source>
        <dbReference type="EMBL" id="RNA42184.1"/>
    </source>
</evidence>
<evidence type="ECO:0000313" key="3">
    <source>
        <dbReference type="Proteomes" id="UP000276133"/>
    </source>
</evidence>
<dbReference type="OrthoDB" id="10173798at2759"/>
<accession>A0A3M7T2C5</accession>
<feature type="region of interest" description="Disordered" evidence="1">
    <location>
        <begin position="1"/>
        <end position="35"/>
    </location>
</feature>
<dbReference type="Proteomes" id="UP000276133">
    <property type="component" value="Unassembled WGS sequence"/>
</dbReference>
<proteinExistence type="predicted"/>
<sequence length="218" mass="25862">MSQNFESESESTSIIARVVNDGNDTEDDIEEPMPKKRRGENIAYDVFKTYEALDDCLRELKESLVENKTWGAKEVQKTEMGEKRYFKCTHCTKRAYILIHRTNLNVTLYIQVMEHNDQIDTTKIPIKTKEKILSLYFENNLKVKDIGRWLRKNNSDGYNEVKDSTERKHCQHSKEIQWVQSIKNFFQCQLLQIKLISQLQQKLKQFSQNRITCLFNKQ</sequence>
<gene>
    <name evidence="2" type="ORF">BpHYR1_050490</name>
</gene>
<evidence type="ECO:0000256" key="1">
    <source>
        <dbReference type="SAM" id="MobiDB-lite"/>
    </source>
</evidence>
<comment type="caution">
    <text evidence="2">The sequence shown here is derived from an EMBL/GenBank/DDBJ whole genome shotgun (WGS) entry which is preliminary data.</text>
</comment>
<dbReference type="EMBL" id="REGN01000406">
    <property type="protein sequence ID" value="RNA42184.1"/>
    <property type="molecule type" value="Genomic_DNA"/>
</dbReference>
<name>A0A3M7T2C5_BRAPC</name>